<dbReference type="Pfam" id="PF06305">
    <property type="entry name" value="LapA_dom"/>
    <property type="match status" value="1"/>
</dbReference>
<name>A0A7D6VF70_9NOCA</name>
<evidence type="ECO:0000256" key="1">
    <source>
        <dbReference type="ARBA" id="ARBA00022475"/>
    </source>
</evidence>
<keyword evidence="3 6" id="KW-1133">Transmembrane helix</keyword>
<proteinExistence type="predicted"/>
<evidence type="ECO:0000256" key="3">
    <source>
        <dbReference type="ARBA" id="ARBA00022989"/>
    </source>
</evidence>
<keyword evidence="1" id="KW-1003">Cell membrane</keyword>
<dbReference type="InterPro" id="IPR010445">
    <property type="entry name" value="LapA_dom"/>
</dbReference>
<evidence type="ECO:0000256" key="5">
    <source>
        <dbReference type="SAM" id="MobiDB-lite"/>
    </source>
</evidence>
<evidence type="ECO:0000259" key="7">
    <source>
        <dbReference type="Pfam" id="PF06305"/>
    </source>
</evidence>
<evidence type="ECO:0000313" key="8">
    <source>
        <dbReference type="EMBL" id="QLY28150.1"/>
    </source>
</evidence>
<dbReference type="RefSeq" id="WP_181579358.1">
    <property type="nucleotide sequence ID" value="NZ_CP059399.1"/>
</dbReference>
<feature type="transmembrane region" description="Helical" evidence="6">
    <location>
        <begin position="52"/>
        <end position="71"/>
    </location>
</feature>
<dbReference type="KEGG" id="nhu:H0264_22445"/>
<evidence type="ECO:0000256" key="2">
    <source>
        <dbReference type="ARBA" id="ARBA00022692"/>
    </source>
</evidence>
<dbReference type="AlphaFoldDB" id="A0A7D6VF70"/>
<protein>
    <submittedName>
        <fullName evidence="8">DUF1049 domain-containing protein</fullName>
    </submittedName>
</protein>
<keyword evidence="9" id="KW-1185">Reference proteome</keyword>
<sequence length="123" mass="13245">MTSTPEPPHTPPPTRPAAPPVQPTAPVRPPAAKPESPARPRTPIKHTRTGRVWLILASGAVVLIILLIFILQNTQRVVISFLGWDFEWPLGVALLFAAIAGVLLMALAGGARIWQLRRAAGSR</sequence>
<feature type="domain" description="Lipopolysaccharide assembly protein A" evidence="7">
    <location>
        <begin position="72"/>
        <end position="121"/>
    </location>
</feature>
<feature type="transmembrane region" description="Helical" evidence="6">
    <location>
        <begin position="91"/>
        <end position="114"/>
    </location>
</feature>
<evidence type="ECO:0000256" key="6">
    <source>
        <dbReference type="SAM" id="Phobius"/>
    </source>
</evidence>
<organism evidence="8 9">
    <name type="scientific">Nocardia huaxiensis</name>
    <dbReference type="NCBI Taxonomy" id="2755382"/>
    <lineage>
        <taxon>Bacteria</taxon>
        <taxon>Bacillati</taxon>
        <taxon>Actinomycetota</taxon>
        <taxon>Actinomycetes</taxon>
        <taxon>Mycobacteriales</taxon>
        <taxon>Nocardiaceae</taxon>
        <taxon>Nocardia</taxon>
    </lineage>
</organism>
<dbReference type="GO" id="GO:0005886">
    <property type="term" value="C:plasma membrane"/>
    <property type="evidence" value="ECO:0007669"/>
    <property type="project" value="InterPro"/>
</dbReference>
<gene>
    <name evidence="8" type="ORF">H0264_22445</name>
</gene>
<keyword evidence="4 6" id="KW-0472">Membrane</keyword>
<feature type="region of interest" description="Disordered" evidence="5">
    <location>
        <begin position="1"/>
        <end position="44"/>
    </location>
</feature>
<dbReference type="EMBL" id="CP059399">
    <property type="protein sequence ID" value="QLY28150.1"/>
    <property type="molecule type" value="Genomic_DNA"/>
</dbReference>
<keyword evidence="2 6" id="KW-0812">Transmembrane</keyword>
<accession>A0A7D6VF70</accession>
<reference evidence="8 9" key="1">
    <citation type="submission" date="2020-07" db="EMBL/GenBank/DDBJ databases">
        <authorList>
            <person name="Zhuang K."/>
            <person name="Ran Y."/>
        </authorList>
    </citation>
    <scope>NUCLEOTIDE SEQUENCE [LARGE SCALE GENOMIC DNA]</scope>
    <source>
        <strain evidence="8 9">WCH-YHL-001</strain>
    </source>
</reference>
<feature type="compositionally biased region" description="Pro residues" evidence="5">
    <location>
        <begin position="1"/>
        <end position="32"/>
    </location>
</feature>
<evidence type="ECO:0000256" key="4">
    <source>
        <dbReference type="ARBA" id="ARBA00023136"/>
    </source>
</evidence>
<evidence type="ECO:0000313" key="9">
    <source>
        <dbReference type="Proteomes" id="UP000515512"/>
    </source>
</evidence>
<dbReference type="Proteomes" id="UP000515512">
    <property type="component" value="Chromosome"/>
</dbReference>